<name>A0AAD7K5N4_9AGAR</name>
<feature type="non-terminal residue" evidence="1">
    <location>
        <position position="1"/>
    </location>
</feature>
<dbReference type="EMBL" id="JARKIB010000008">
    <property type="protein sequence ID" value="KAJ7777199.1"/>
    <property type="molecule type" value="Genomic_DNA"/>
</dbReference>
<feature type="non-terminal residue" evidence="1">
    <location>
        <position position="111"/>
    </location>
</feature>
<dbReference type="CDD" id="cd00303">
    <property type="entry name" value="retropepsin_like"/>
    <property type="match status" value="1"/>
</dbReference>
<evidence type="ECO:0000313" key="1">
    <source>
        <dbReference type="EMBL" id="KAJ7777199.1"/>
    </source>
</evidence>
<reference evidence="1" key="1">
    <citation type="submission" date="2023-03" db="EMBL/GenBank/DDBJ databases">
        <title>Massive genome expansion in bonnet fungi (Mycena s.s.) driven by repeated elements and novel gene families across ecological guilds.</title>
        <authorList>
            <consortium name="Lawrence Berkeley National Laboratory"/>
            <person name="Harder C.B."/>
            <person name="Miyauchi S."/>
            <person name="Viragh M."/>
            <person name="Kuo A."/>
            <person name="Thoen E."/>
            <person name="Andreopoulos B."/>
            <person name="Lu D."/>
            <person name="Skrede I."/>
            <person name="Drula E."/>
            <person name="Henrissat B."/>
            <person name="Morin E."/>
            <person name="Kohler A."/>
            <person name="Barry K."/>
            <person name="LaButti K."/>
            <person name="Morin E."/>
            <person name="Salamov A."/>
            <person name="Lipzen A."/>
            <person name="Mereny Z."/>
            <person name="Hegedus B."/>
            <person name="Baldrian P."/>
            <person name="Stursova M."/>
            <person name="Weitz H."/>
            <person name="Taylor A."/>
            <person name="Grigoriev I.V."/>
            <person name="Nagy L.G."/>
            <person name="Martin F."/>
            <person name="Kauserud H."/>
        </authorList>
    </citation>
    <scope>NUCLEOTIDE SEQUENCE</scope>
    <source>
        <strain evidence="1">CBHHK182m</strain>
    </source>
</reference>
<proteinExistence type="predicted"/>
<dbReference type="Gene3D" id="2.40.70.10">
    <property type="entry name" value="Acid Proteases"/>
    <property type="match status" value="1"/>
</dbReference>
<evidence type="ECO:0000313" key="2">
    <source>
        <dbReference type="Proteomes" id="UP001215598"/>
    </source>
</evidence>
<gene>
    <name evidence="1" type="ORF">B0H16DRAFT_1234256</name>
</gene>
<organism evidence="1 2">
    <name type="scientific">Mycena metata</name>
    <dbReference type="NCBI Taxonomy" id="1033252"/>
    <lineage>
        <taxon>Eukaryota</taxon>
        <taxon>Fungi</taxon>
        <taxon>Dikarya</taxon>
        <taxon>Basidiomycota</taxon>
        <taxon>Agaricomycotina</taxon>
        <taxon>Agaricomycetes</taxon>
        <taxon>Agaricomycetidae</taxon>
        <taxon>Agaricales</taxon>
        <taxon>Marasmiineae</taxon>
        <taxon>Mycenaceae</taxon>
        <taxon>Mycena</taxon>
    </lineage>
</organism>
<dbReference type="AlphaFoldDB" id="A0AAD7K5N4"/>
<accession>A0AAD7K5N4</accession>
<dbReference type="Proteomes" id="UP001215598">
    <property type="component" value="Unassembled WGS sequence"/>
</dbReference>
<keyword evidence="2" id="KW-1185">Reference proteome</keyword>
<dbReference type="InterPro" id="IPR021109">
    <property type="entry name" value="Peptidase_aspartic_dom_sf"/>
</dbReference>
<dbReference type="SUPFAM" id="SSF50630">
    <property type="entry name" value="Acid proteases"/>
    <property type="match status" value="1"/>
</dbReference>
<dbReference type="Pfam" id="PF13975">
    <property type="entry name" value="gag-asp_proteas"/>
    <property type="match status" value="1"/>
</dbReference>
<protein>
    <submittedName>
        <fullName evidence="1">Uncharacterized protein</fullName>
    </submittedName>
</protein>
<comment type="caution">
    <text evidence="1">The sequence shown here is derived from an EMBL/GenBank/DDBJ whole genome shotgun (WGS) entry which is preliminary data.</text>
</comment>
<sequence length="111" mass="12342">LTAYVKVNGKEAFALFDSGCTTEACSPEFVKAIGMKVFPIKSEVTLQLGTAGSRSKINHGMIAVLEYDDIKAEEYLDIVNLDQFDLIIGTKFMRKHKMSLDFQFDTIRVAG</sequence>